<dbReference type="EMBL" id="BRYB01001715">
    <property type="protein sequence ID" value="GMI31849.1"/>
    <property type="molecule type" value="Genomic_DNA"/>
</dbReference>
<keyword evidence="3" id="KW-1185">Reference proteome</keyword>
<evidence type="ECO:0000313" key="2">
    <source>
        <dbReference type="EMBL" id="GMI31849.1"/>
    </source>
</evidence>
<feature type="transmembrane region" description="Helical" evidence="1">
    <location>
        <begin position="193"/>
        <end position="213"/>
    </location>
</feature>
<feature type="transmembrane region" description="Helical" evidence="1">
    <location>
        <begin position="127"/>
        <end position="145"/>
    </location>
</feature>
<sequence length="372" mass="41858">MVEMSGNNPMADLGNLSDPELAAAPVFRPESEGQDEDGEGKTVGKIARCNAAIQKVLMTPLIPDGPWKLPSAIAFGEHREIPRYFISCAKFCFYAYWFTKGTHWMIRELEYEHDPTYGWKELVTYDLHSVAMDLFVFFVVGRLWADGRCGVDSLGFLIPSAFGAWFFSAMAEWKWAQHNVSMWQIMCAWPDKLFVFVGCGLFGFSFVAIAHVWCGFKDGILFGRLVEFGLSFAVFAAPIGTSPFFHFHHWFAAWLLGMHMNQKYWWSFTVMALCFGVYVNGIAGYGRDSLLGCESAYYNSKQQKCGHLKEGGEDQAPQFCFYEELPTGYGNETVSIETVDNGTAVEEESTMYMGFGEPTPLDWRNCSAGTGH</sequence>
<evidence type="ECO:0000313" key="3">
    <source>
        <dbReference type="Proteomes" id="UP001165060"/>
    </source>
</evidence>
<protein>
    <submittedName>
        <fullName evidence="2">Uncharacterized protein</fullName>
    </submittedName>
</protein>
<proteinExistence type="predicted"/>
<feature type="transmembrane region" description="Helical" evidence="1">
    <location>
        <begin position="154"/>
        <end position="173"/>
    </location>
</feature>
<keyword evidence="1" id="KW-0812">Transmembrane</keyword>
<reference evidence="2 3" key="1">
    <citation type="journal article" date="2023" name="Commun. Biol.">
        <title>Genome analysis of Parmales, the sister group of diatoms, reveals the evolutionary specialization of diatoms from phago-mixotrophs to photoautotrophs.</title>
        <authorList>
            <person name="Ban H."/>
            <person name="Sato S."/>
            <person name="Yoshikawa S."/>
            <person name="Yamada K."/>
            <person name="Nakamura Y."/>
            <person name="Ichinomiya M."/>
            <person name="Sato N."/>
            <person name="Blanc-Mathieu R."/>
            <person name="Endo H."/>
            <person name="Kuwata A."/>
            <person name="Ogata H."/>
        </authorList>
    </citation>
    <scope>NUCLEOTIDE SEQUENCE [LARGE SCALE GENOMIC DNA]</scope>
</reference>
<keyword evidence="1" id="KW-0472">Membrane</keyword>
<comment type="caution">
    <text evidence="2">The sequence shown here is derived from an EMBL/GenBank/DDBJ whole genome shotgun (WGS) entry which is preliminary data.</text>
</comment>
<dbReference type="Proteomes" id="UP001165060">
    <property type="component" value="Unassembled WGS sequence"/>
</dbReference>
<accession>A0ABQ6MSR4</accession>
<evidence type="ECO:0000256" key="1">
    <source>
        <dbReference type="SAM" id="Phobius"/>
    </source>
</evidence>
<keyword evidence="1" id="KW-1133">Transmembrane helix</keyword>
<feature type="transmembrane region" description="Helical" evidence="1">
    <location>
        <begin position="265"/>
        <end position="285"/>
    </location>
</feature>
<organism evidence="2 3">
    <name type="scientific">Tetraparma gracilis</name>
    <dbReference type="NCBI Taxonomy" id="2962635"/>
    <lineage>
        <taxon>Eukaryota</taxon>
        <taxon>Sar</taxon>
        <taxon>Stramenopiles</taxon>
        <taxon>Ochrophyta</taxon>
        <taxon>Bolidophyceae</taxon>
        <taxon>Parmales</taxon>
        <taxon>Triparmaceae</taxon>
        <taxon>Tetraparma</taxon>
    </lineage>
</organism>
<gene>
    <name evidence="2" type="ORF">TeGR_g14136</name>
</gene>
<feature type="transmembrane region" description="Helical" evidence="1">
    <location>
        <begin position="225"/>
        <end position="245"/>
    </location>
</feature>
<name>A0ABQ6MSR4_9STRA</name>
<feature type="transmembrane region" description="Helical" evidence="1">
    <location>
        <begin position="81"/>
        <end position="99"/>
    </location>
</feature>